<feature type="transmembrane region" description="Helical" evidence="6">
    <location>
        <begin position="339"/>
        <end position="357"/>
    </location>
</feature>
<dbReference type="PANTHER" id="PTHR10383:SF9">
    <property type="entry name" value="SERINE INCORPORATOR, ISOFORM F"/>
    <property type="match status" value="1"/>
</dbReference>
<dbReference type="PANTHER" id="PTHR10383">
    <property type="entry name" value="SERINE INCORPORATOR"/>
    <property type="match status" value="1"/>
</dbReference>
<dbReference type="OrthoDB" id="5963193at2759"/>
<dbReference type="EMBL" id="REGN01004047">
    <property type="protein sequence ID" value="RNA19416.1"/>
    <property type="molecule type" value="Genomic_DNA"/>
</dbReference>
<evidence type="ECO:0000256" key="1">
    <source>
        <dbReference type="ARBA" id="ARBA00004141"/>
    </source>
</evidence>
<evidence type="ECO:0000256" key="6">
    <source>
        <dbReference type="SAM" id="Phobius"/>
    </source>
</evidence>
<accession>A0A3M7R7A1</accession>
<feature type="transmembrane region" description="Helical" evidence="6">
    <location>
        <begin position="150"/>
        <end position="171"/>
    </location>
</feature>
<feature type="transmembrane region" description="Helical" evidence="6">
    <location>
        <begin position="177"/>
        <end position="204"/>
    </location>
</feature>
<gene>
    <name evidence="7" type="ORF">BpHYR1_012307</name>
</gene>
<keyword evidence="8" id="KW-1185">Reference proteome</keyword>
<evidence type="ECO:0000256" key="4">
    <source>
        <dbReference type="ARBA" id="ARBA00022989"/>
    </source>
</evidence>
<dbReference type="GO" id="GO:0016020">
    <property type="term" value="C:membrane"/>
    <property type="evidence" value="ECO:0007669"/>
    <property type="project" value="UniProtKB-SubCell"/>
</dbReference>
<dbReference type="Proteomes" id="UP000276133">
    <property type="component" value="Unassembled WGS sequence"/>
</dbReference>
<dbReference type="Pfam" id="PF03348">
    <property type="entry name" value="Serinc"/>
    <property type="match status" value="1"/>
</dbReference>
<feature type="transmembrane region" description="Helical" evidence="6">
    <location>
        <begin position="426"/>
        <end position="448"/>
    </location>
</feature>
<keyword evidence="5 6" id="KW-0472">Membrane</keyword>
<feature type="transmembrane region" description="Helical" evidence="6">
    <location>
        <begin position="282"/>
        <end position="303"/>
    </location>
</feature>
<evidence type="ECO:0000313" key="8">
    <source>
        <dbReference type="Proteomes" id="UP000276133"/>
    </source>
</evidence>
<dbReference type="InterPro" id="IPR005016">
    <property type="entry name" value="TDE1/TMS"/>
</dbReference>
<feature type="transmembrane region" description="Helical" evidence="6">
    <location>
        <begin position="254"/>
        <end position="275"/>
    </location>
</feature>
<sequence>MTWIKNQFKYLICGSAFRCCCAVLPDIHESTSTRLMYALFFFVGTLVCVIMMSPYLLADILYPSTSITSSKTTDLAQIEPLKSESYIRNKLSSMVCEDEDLGGPNCPVYSGPIAVYRFSLAMILFYLFFMFVTMGVSTSNSFRARIHNGFWLWKALFALGLVSFCFKLPFFGIMKTVWMYIGMTAGTLYIIINLLILIELSYAWTEKIMNKQTCKFVWYISLIFLIIIFMAIWILMAIYLLTHFVPNTKCKMNSTLISFVASSCFLFFIFAIFAAAKTKKTYTYLLPTAFVSCYVILLTWSALTSIPSENKIIDYRNSSIGHYNWCSSSMDLVVLDRKFIAYLTVLVSILITIYTSLKTSSESRTLGIEINKPTINLKPAKKNSSSCCCCCFCFNCCSSSEKQKKSSFKTSYGGQRVIKNEKNGVTYSYSFFHFIFLLASFHNMMNLTNWNRPELASLDNYGKSLPTVYVKAGSAVACILIFGCTLLLSCLCPKRSNKRNLNIKLSGITPWINCQSIKEQEATVMVWKNKLSEIATLELTFIQTGLQMFGTNYHEK</sequence>
<dbReference type="AlphaFoldDB" id="A0A3M7R7A1"/>
<proteinExistence type="inferred from homology"/>
<reference evidence="7 8" key="1">
    <citation type="journal article" date="2018" name="Sci. Rep.">
        <title>Genomic signatures of local adaptation to the degree of environmental predictability in rotifers.</title>
        <authorList>
            <person name="Franch-Gras L."/>
            <person name="Hahn C."/>
            <person name="Garcia-Roger E.M."/>
            <person name="Carmona M.J."/>
            <person name="Serra M."/>
            <person name="Gomez A."/>
        </authorList>
    </citation>
    <scope>NUCLEOTIDE SEQUENCE [LARGE SCALE GENOMIC DNA]</scope>
    <source>
        <strain evidence="7">HYR1</strain>
    </source>
</reference>
<feature type="transmembrane region" description="Helical" evidence="6">
    <location>
        <begin position="216"/>
        <end position="242"/>
    </location>
</feature>
<dbReference type="STRING" id="10195.A0A3M7R7A1"/>
<keyword evidence="4 6" id="KW-1133">Transmembrane helix</keyword>
<feature type="transmembrane region" description="Helical" evidence="6">
    <location>
        <begin position="468"/>
        <end position="491"/>
    </location>
</feature>
<evidence type="ECO:0000256" key="5">
    <source>
        <dbReference type="ARBA" id="ARBA00023136"/>
    </source>
</evidence>
<feature type="transmembrane region" description="Helical" evidence="6">
    <location>
        <begin position="118"/>
        <end position="138"/>
    </location>
</feature>
<comment type="similarity">
    <text evidence="2">Belongs to the TDE1 family.</text>
</comment>
<organism evidence="7 8">
    <name type="scientific">Brachionus plicatilis</name>
    <name type="common">Marine rotifer</name>
    <name type="synonym">Brachionus muelleri</name>
    <dbReference type="NCBI Taxonomy" id="10195"/>
    <lineage>
        <taxon>Eukaryota</taxon>
        <taxon>Metazoa</taxon>
        <taxon>Spiralia</taxon>
        <taxon>Gnathifera</taxon>
        <taxon>Rotifera</taxon>
        <taxon>Eurotatoria</taxon>
        <taxon>Monogononta</taxon>
        <taxon>Pseudotrocha</taxon>
        <taxon>Ploima</taxon>
        <taxon>Brachionidae</taxon>
        <taxon>Brachionus</taxon>
    </lineage>
</organism>
<evidence type="ECO:0000313" key="7">
    <source>
        <dbReference type="EMBL" id="RNA19416.1"/>
    </source>
</evidence>
<comment type="caution">
    <text evidence="7">The sequence shown here is derived from an EMBL/GenBank/DDBJ whole genome shotgun (WGS) entry which is preliminary data.</text>
</comment>
<feature type="transmembrane region" description="Helical" evidence="6">
    <location>
        <begin position="35"/>
        <end position="57"/>
    </location>
</feature>
<protein>
    <submittedName>
        <fullName evidence="7">Serine incorporator 5</fullName>
    </submittedName>
</protein>
<evidence type="ECO:0000256" key="3">
    <source>
        <dbReference type="ARBA" id="ARBA00022692"/>
    </source>
</evidence>
<name>A0A3M7R7A1_BRAPC</name>
<evidence type="ECO:0000256" key="2">
    <source>
        <dbReference type="ARBA" id="ARBA00006665"/>
    </source>
</evidence>
<comment type="subcellular location">
    <subcellularLocation>
        <location evidence="1">Membrane</location>
        <topology evidence="1">Multi-pass membrane protein</topology>
    </subcellularLocation>
</comment>
<keyword evidence="3 6" id="KW-0812">Transmembrane</keyword>